<organism evidence="2 3">
    <name type="scientific">Rhizophagus irregularis</name>
    <dbReference type="NCBI Taxonomy" id="588596"/>
    <lineage>
        <taxon>Eukaryota</taxon>
        <taxon>Fungi</taxon>
        <taxon>Fungi incertae sedis</taxon>
        <taxon>Mucoromycota</taxon>
        <taxon>Glomeromycotina</taxon>
        <taxon>Glomeromycetes</taxon>
        <taxon>Glomerales</taxon>
        <taxon>Glomeraceae</taxon>
        <taxon>Rhizophagus</taxon>
    </lineage>
</organism>
<dbReference type="EMBL" id="LLXI01000975">
    <property type="protein sequence ID" value="PKY51163.1"/>
    <property type="molecule type" value="Genomic_DNA"/>
</dbReference>
<gene>
    <name evidence="2" type="ORF">RhiirA4_446693</name>
</gene>
<dbReference type="VEuPathDB" id="FungiDB:RhiirA1_404916"/>
<accession>A0A2I1GWZ7</accession>
<sequence>MSSKKEKKQKKQKNVGSESHPKSTTKMSKVSKKRKNESESESTPGETAQKTSRKQATQIASQKRKKFESESESSSAPKRRSSYGMEDLPSSASLFKTKDMEALRVNFCEAPAENAVIPDVEDDPYVSSDSEFVINMEDDNIEYFSILVVEDKHLKNVGPSTGFGETQISAEVLACVSENIRSLGKRKYADQMLWVVRVISTYVTFYKAEIPASSLANRSLTESDSNKSLIKDDNGTSKVSENDNCSLSEDKVAIKQFTASDFNNYNYESDLKNLDTNIDFNDL</sequence>
<evidence type="ECO:0000313" key="3">
    <source>
        <dbReference type="Proteomes" id="UP000234323"/>
    </source>
</evidence>
<evidence type="ECO:0000313" key="2">
    <source>
        <dbReference type="EMBL" id="PKY51163.1"/>
    </source>
</evidence>
<dbReference type="VEuPathDB" id="FungiDB:FUN_006552"/>
<name>A0A2I1GWZ7_9GLOM</name>
<dbReference type="VEuPathDB" id="FungiDB:FUN_025604"/>
<dbReference type="AlphaFoldDB" id="A0A2I1GWZ7"/>
<protein>
    <submittedName>
        <fullName evidence="2">Uncharacterized protein</fullName>
    </submittedName>
</protein>
<dbReference type="Proteomes" id="UP000234323">
    <property type="component" value="Unassembled WGS sequence"/>
</dbReference>
<keyword evidence="3" id="KW-1185">Reference proteome</keyword>
<feature type="compositionally biased region" description="Polar residues" evidence="1">
    <location>
        <begin position="43"/>
        <end position="60"/>
    </location>
</feature>
<reference evidence="2 3" key="1">
    <citation type="submission" date="2015-10" db="EMBL/GenBank/DDBJ databases">
        <title>Genome analyses suggest a sexual origin of heterokaryosis in a supposedly ancient asexual fungus.</title>
        <authorList>
            <person name="Ropars J."/>
            <person name="Sedzielewska K."/>
            <person name="Noel J."/>
            <person name="Charron P."/>
            <person name="Farinelli L."/>
            <person name="Marton T."/>
            <person name="Kruger M."/>
            <person name="Pelin A."/>
            <person name="Brachmann A."/>
            <person name="Corradi N."/>
        </authorList>
    </citation>
    <scope>NUCLEOTIDE SEQUENCE [LARGE SCALE GENOMIC DNA]</scope>
    <source>
        <strain evidence="2 3">A4</strain>
    </source>
</reference>
<feature type="region of interest" description="Disordered" evidence="1">
    <location>
        <begin position="1"/>
        <end position="87"/>
    </location>
</feature>
<evidence type="ECO:0000256" key="1">
    <source>
        <dbReference type="SAM" id="MobiDB-lite"/>
    </source>
</evidence>
<feature type="compositionally biased region" description="Basic residues" evidence="1">
    <location>
        <begin position="1"/>
        <end position="13"/>
    </location>
</feature>
<comment type="caution">
    <text evidence="2">The sequence shown here is derived from an EMBL/GenBank/DDBJ whole genome shotgun (WGS) entry which is preliminary data.</text>
</comment>
<proteinExistence type="predicted"/>